<protein>
    <submittedName>
        <fullName evidence="8">Excision repair cross-complementation group 6-like 2</fullName>
    </submittedName>
</protein>
<dbReference type="Ensembl" id="ENSCVAT00000016367.1">
    <property type="protein sequence ID" value="ENSCVAP00000026360.1"/>
    <property type="gene ID" value="ENSCVAG00000011870.1"/>
</dbReference>
<dbReference type="OMA" id="PDSEPCH"/>
<sequence length="1456" mass="162891">MGDIQESTLGEEEQEAKGTSGKKLINSGSKQLIQEKPVFPGSSTDPMLSIPLDLSNEDRVPYTINRYLRDYQREGIRFIYNNFMASTGCILGDDMGLGKTVQIIGFLAALLHKTGTWEDIENNRPQFLQTQLPSNQINPTKVFLIVAPLSVLYNWKDELNTWGYFQCVVVHGLRKEEELARIKNGRIEIALTTYETLRLCLDQFNKIDWFGVIVDEVHKIKNPNSQITQAMKQLRCKNRIGLTGTILQNNLEELWCVMDWAKPGCLGSLGHFKNRFSDPIEQAQRHSATKRALATGRKTIRALVRQISPFFLRRTKALIREQLPKKDDRVVYCSLTDFQQTVYQAVLDTEDVTLMLRSSEKCDCQSGRTRRSCCYKTNSEGVCVKKLYFTYLAILRKVANHAALLQSTSSTSKKQERYVSSVCAKVFQKFPDFVQRCKNEAFEALSDPMYSGKMKVLQKLLNYYLPKKDKVLIFSLSTRLLDILESYCMAEGLDFSRLDGTTKSRERLQIVKDFNSSSHINLCLVSTMAGGLGLNFVGANVVVLFDPTWNPANDLQAIDRAYRIGQWRDVTVLRLISLGTVEEVIYLRQVYKQQLQCSVVGKESARRYFEAVQGNCDHKGELFGLKNLFRLQIEGTCLTRRILEREGRVEAGVITTQTHKQAEKEIKESKNEEHEDLPKEGTPSDDEEHAANIYVSKIPKGVLDFSSGSETDEELQGLKRKASNSSAGHGSRSGKAANGPIPMSLLQHGFSKVLETVKKRQQLKEGNSTSSDEGSAFEEDAEDQKIGETSTGICTTSCKANGAACLPESETKSKDEAIGSDRRGRDDGHKMLSSKKEDYVLSRRQGLKRLMDTDIAVDEESDGNSSPENRNANKFKTRNPNVHFFERCSDESEDLDLETEKWSKNKKGDAGRGKPGHSIRRQRASARDKARSKQREEIESFTSSEDECATPATNVTRRRTGRSEAGSFTSLRSPTHRTSEEPIDSVLGGVQEVAYMHSNQRVVGGSKAEELISRAAVRDVFERKMYSQLPANNLLDTLESLPASFPATQPSSGPVQLQRPSVDHPVVFSNRSIHHTDCTTVIIGDSPKAVCRQQLEDMAQHFKFVSSQQFAVQILKGNSSQRLNWLHQYYTSLSHSSVAQIVRENFPETLQQNSAPTVTPLSSKNDKMQQTKSSTVRKTRRYGQTRRTYPEIIQKNVSLIQLESGNQKTDVPKPPKKQKISEKNPPECKQDFQSLVSDEQEGINCSAIEDTKTQEGSVSTRRACSAGGGPAVDQARSLGMGSGEASAAFLNHKDRDAPSSSDLQCYNAAKLSQPMKESETFKGNSEPPSTLCNSSFLKDLIGDVSILDDLLKPKGKNGQQKNTPKTPPAFSGPANPTLITSSLPKLSQTTALTSKNTRKDIWDILTEGNEESINRLTDPEEVQKVCISSSLASRGFSEEQKSKNLWKTNNKFLWKK</sequence>
<keyword evidence="9" id="KW-1185">Reference proteome</keyword>
<evidence type="ECO:0000259" key="7">
    <source>
        <dbReference type="PROSITE" id="PS51194"/>
    </source>
</evidence>
<evidence type="ECO:0000256" key="2">
    <source>
        <dbReference type="ARBA" id="ARBA00022801"/>
    </source>
</evidence>
<feature type="region of interest" description="Disordered" evidence="5">
    <location>
        <begin position="1251"/>
        <end position="1270"/>
    </location>
</feature>
<dbReference type="OrthoDB" id="448448at2759"/>
<dbReference type="Pfam" id="PF00271">
    <property type="entry name" value="Helicase_C"/>
    <property type="match status" value="1"/>
</dbReference>
<keyword evidence="3" id="KW-0547">Nucleotide-binding</keyword>
<accession>A0A3Q2GI15</accession>
<dbReference type="InterPro" id="IPR029256">
    <property type="entry name" value="Heliccase-ass-bd"/>
</dbReference>
<feature type="compositionally biased region" description="Basic and acidic residues" evidence="5">
    <location>
        <begin position="660"/>
        <end position="679"/>
    </location>
</feature>
<dbReference type="InterPro" id="IPR027417">
    <property type="entry name" value="P-loop_NTPase"/>
</dbReference>
<feature type="compositionally biased region" description="Basic and acidic residues" evidence="5">
    <location>
        <begin position="925"/>
        <end position="938"/>
    </location>
</feature>
<dbReference type="Proteomes" id="UP000265020">
    <property type="component" value="Unassembled WGS sequence"/>
</dbReference>
<feature type="compositionally biased region" description="Basic and acidic residues" evidence="5">
    <location>
        <begin position="898"/>
        <end position="912"/>
    </location>
</feature>
<dbReference type="CDD" id="cd18005">
    <property type="entry name" value="DEXHc_ERCC6L2"/>
    <property type="match status" value="1"/>
</dbReference>
<dbReference type="InterPro" id="IPR001650">
    <property type="entry name" value="Helicase_C-like"/>
</dbReference>
<dbReference type="PROSITE" id="PS51194">
    <property type="entry name" value="HELICASE_CTER"/>
    <property type="match status" value="1"/>
</dbReference>
<dbReference type="SUPFAM" id="SSF52540">
    <property type="entry name" value="P-loop containing nucleoside triphosphate hydrolases"/>
    <property type="match status" value="2"/>
</dbReference>
<keyword evidence="2" id="KW-0378">Hydrolase</keyword>
<feature type="domain" description="Helicase C-terminal" evidence="7">
    <location>
        <begin position="456"/>
        <end position="613"/>
    </location>
</feature>
<dbReference type="Gene3D" id="3.40.50.300">
    <property type="entry name" value="P-loop containing nucleotide triphosphate hydrolases"/>
    <property type="match status" value="1"/>
</dbReference>
<organism evidence="8 9">
    <name type="scientific">Cyprinodon variegatus</name>
    <name type="common">Sheepshead minnow</name>
    <dbReference type="NCBI Taxonomy" id="28743"/>
    <lineage>
        <taxon>Eukaryota</taxon>
        <taxon>Metazoa</taxon>
        <taxon>Chordata</taxon>
        <taxon>Craniata</taxon>
        <taxon>Vertebrata</taxon>
        <taxon>Euteleostomi</taxon>
        <taxon>Actinopterygii</taxon>
        <taxon>Neopterygii</taxon>
        <taxon>Teleostei</taxon>
        <taxon>Neoteleostei</taxon>
        <taxon>Acanthomorphata</taxon>
        <taxon>Ovalentaria</taxon>
        <taxon>Atherinomorphae</taxon>
        <taxon>Cyprinodontiformes</taxon>
        <taxon>Cyprinodontidae</taxon>
        <taxon>Cyprinodon</taxon>
    </lineage>
</organism>
<feature type="compositionally biased region" description="Basic and acidic residues" evidence="5">
    <location>
        <begin position="1219"/>
        <end position="1229"/>
    </location>
</feature>
<dbReference type="InterPro" id="IPR049730">
    <property type="entry name" value="SNF2/RAD54-like_C"/>
</dbReference>
<feature type="region of interest" description="Disordered" evidence="5">
    <location>
        <begin position="895"/>
        <end position="983"/>
    </location>
</feature>
<dbReference type="STRING" id="28743.ENSCVAP00000026360"/>
<dbReference type="GO" id="GO:0005634">
    <property type="term" value="C:nucleus"/>
    <property type="evidence" value="ECO:0007669"/>
    <property type="project" value="UniProtKB-SubCell"/>
</dbReference>
<reference evidence="8" key="2">
    <citation type="submission" date="2025-09" db="UniProtKB">
        <authorList>
            <consortium name="Ensembl"/>
        </authorList>
    </citation>
    <scope>IDENTIFICATION</scope>
</reference>
<feature type="region of interest" description="Disordered" evidence="5">
    <location>
        <begin position="1351"/>
        <end position="1375"/>
    </location>
</feature>
<evidence type="ECO:0000256" key="1">
    <source>
        <dbReference type="ARBA" id="ARBA00004123"/>
    </source>
</evidence>
<evidence type="ECO:0000313" key="8">
    <source>
        <dbReference type="Ensembl" id="ENSCVAP00000026360.1"/>
    </source>
</evidence>
<dbReference type="InterPro" id="IPR057931">
    <property type="entry name" value="RHH_ERCC6L2"/>
</dbReference>
<dbReference type="Pfam" id="PF25806">
    <property type="entry name" value="RHH_ERCC6L2"/>
    <property type="match status" value="1"/>
</dbReference>
<dbReference type="GO" id="GO:0005524">
    <property type="term" value="F:ATP binding"/>
    <property type="evidence" value="ECO:0007669"/>
    <property type="project" value="InterPro"/>
</dbReference>
<feature type="compositionally biased region" description="Basic and acidic residues" evidence="5">
    <location>
        <begin position="809"/>
        <end position="839"/>
    </location>
</feature>
<feature type="domain" description="Helicase ATP-binding" evidence="6">
    <location>
        <begin position="80"/>
        <end position="264"/>
    </location>
</feature>
<feature type="region of interest" description="Disordered" evidence="5">
    <location>
        <begin position="1153"/>
        <end position="1183"/>
    </location>
</feature>
<evidence type="ECO:0000259" key="6">
    <source>
        <dbReference type="PROSITE" id="PS51192"/>
    </source>
</evidence>
<dbReference type="KEGG" id="cvg:107098427"/>
<evidence type="ECO:0000256" key="5">
    <source>
        <dbReference type="SAM" id="MobiDB-lite"/>
    </source>
</evidence>
<dbReference type="GeneID" id="107098427"/>
<feature type="region of interest" description="Disordered" evidence="5">
    <location>
        <begin position="1"/>
        <end position="26"/>
    </location>
</feature>
<dbReference type="Gene3D" id="3.40.50.10810">
    <property type="entry name" value="Tandem AAA-ATPase domain"/>
    <property type="match status" value="1"/>
</dbReference>
<feature type="compositionally biased region" description="Polar residues" evidence="5">
    <location>
        <begin position="764"/>
        <end position="773"/>
    </location>
</feature>
<dbReference type="CTD" id="375748"/>
<dbReference type="SMART" id="SM00487">
    <property type="entry name" value="DEXDc"/>
    <property type="match status" value="1"/>
</dbReference>
<dbReference type="InterPro" id="IPR050496">
    <property type="entry name" value="SNF2_RAD54_helicase_repair"/>
</dbReference>
<dbReference type="GO" id="GO:0004386">
    <property type="term" value="F:helicase activity"/>
    <property type="evidence" value="ECO:0007669"/>
    <property type="project" value="UniProtKB-KW"/>
</dbReference>
<dbReference type="Pfam" id="PF14773">
    <property type="entry name" value="VIGSSK"/>
    <property type="match status" value="1"/>
</dbReference>
<dbReference type="PANTHER" id="PTHR45629:SF7">
    <property type="entry name" value="DNA EXCISION REPAIR PROTEIN ERCC-6-RELATED"/>
    <property type="match status" value="1"/>
</dbReference>
<dbReference type="CDD" id="cd18793">
    <property type="entry name" value="SF2_C_SNF"/>
    <property type="match status" value="1"/>
</dbReference>
<feature type="compositionally biased region" description="Polar residues" evidence="5">
    <location>
        <begin position="863"/>
        <end position="877"/>
    </location>
</feature>
<feature type="compositionally biased region" description="Polar residues" evidence="5">
    <location>
        <begin position="1153"/>
        <end position="1163"/>
    </location>
</feature>
<dbReference type="PANTHER" id="PTHR45629">
    <property type="entry name" value="SNF2/RAD54 FAMILY MEMBER"/>
    <property type="match status" value="1"/>
</dbReference>
<evidence type="ECO:0000256" key="3">
    <source>
        <dbReference type="ARBA" id="ARBA00022806"/>
    </source>
</evidence>
<name>A0A3Q2GI15_CYPVA</name>
<dbReference type="SMART" id="SM00490">
    <property type="entry name" value="HELICc"/>
    <property type="match status" value="1"/>
</dbReference>
<feature type="region of interest" description="Disordered" evidence="5">
    <location>
        <begin position="854"/>
        <end position="877"/>
    </location>
</feature>
<comment type="subcellular location">
    <subcellularLocation>
        <location evidence="1">Nucleus</location>
    </subcellularLocation>
</comment>
<keyword evidence="4" id="KW-0539">Nucleus</keyword>
<dbReference type="InterPro" id="IPR000330">
    <property type="entry name" value="SNF2_N"/>
</dbReference>
<dbReference type="InterPro" id="IPR038718">
    <property type="entry name" value="SNF2-like_sf"/>
</dbReference>
<dbReference type="RefSeq" id="XP_015251608.1">
    <property type="nucleotide sequence ID" value="XM_015396122.1"/>
</dbReference>
<dbReference type="InterPro" id="IPR058052">
    <property type="entry name" value="DEXHc_ERCC6L2"/>
</dbReference>
<feature type="region of interest" description="Disordered" evidence="5">
    <location>
        <begin position="761"/>
        <end position="788"/>
    </location>
</feature>
<dbReference type="GeneTree" id="ENSGT00940000161328"/>
<feature type="region of interest" description="Disordered" evidence="5">
    <location>
        <begin position="705"/>
        <end position="743"/>
    </location>
</feature>
<evidence type="ECO:0000313" key="9">
    <source>
        <dbReference type="Proteomes" id="UP000265020"/>
    </source>
</evidence>
<dbReference type="GO" id="GO:0016787">
    <property type="term" value="F:hydrolase activity"/>
    <property type="evidence" value="ECO:0007669"/>
    <property type="project" value="UniProtKB-KW"/>
</dbReference>
<reference evidence="8" key="1">
    <citation type="submission" date="2025-08" db="UniProtKB">
        <authorList>
            <consortium name="Ensembl"/>
        </authorList>
    </citation>
    <scope>IDENTIFICATION</scope>
</reference>
<dbReference type="Pfam" id="PF00176">
    <property type="entry name" value="SNF2-rel_dom"/>
    <property type="match status" value="1"/>
</dbReference>
<dbReference type="PROSITE" id="PS51192">
    <property type="entry name" value="HELICASE_ATP_BIND_1"/>
    <property type="match status" value="1"/>
</dbReference>
<keyword evidence="3" id="KW-0067">ATP-binding</keyword>
<dbReference type="InterPro" id="IPR014001">
    <property type="entry name" value="Helicase_ATP-bd"/>
</dbReference>
<keyword evidence="3" id="KW-0347">Helicase</keyword>
<feature type="region of interest" description="Disordered" evidence="5">
    <location>
        <begin position="1203"/>
        <end position="1229"/>
    </location>
</feature>
<proteinExistence type="predicted"/>
<dbReference type="FunFam" id="3.40.50.10810:FF:000019">
    <property type="entry name" value="DNA excision repair protein ERCC-6-like 2 isoform X1"/>
    <property type="match status" value="1"/>
</dbReference>
<evidence type="ECO:0000256" key="4">
    <source>
        <dbReference type="ARBA" id="ARBA00023242"/>
    </source>
</evidence>
<feature type="region of interest" description="Disordered" evidence="5">
    <location>
        <begin position="805"/>
        <end position="839"/>
    </location>
</feature>
<feature type="region of interest" description="Disordered" evidence="5">
    <location>
        <begin position="655"/>
        <end position="687"/>
    </location>
</feature>
<feature type="compositionally biased region" description="Basic residues" evidence="5">
    <location>
        <begin position="914"/>
        <end position="924"/>
    </location>
</feature>